<evidence type="ECO:0000313" key="1">
    <source>
        <dbReference type="EMBL" id="CAD2215875.1"/>
    </source>
</evidence>
<dbReference type="Proteomes" id="UP000515908">
    <property type="component" value="Chromosome 05"/>
</dbReference>
<gene>
    <name evidence="1" type="ORF">ADEAN_000333300</name>
</gene>
<keyword evidence="2" id="KW-1185">Reference proteome</keyword>
<dbReference type="EMBL" id="LR877149">
    <property type="protein sequence ID" value="CAD2215875.1"/>
    <property type="molecule type" value="Genomic_DNA"/>
</dbReference>
<evidence type="ECO:0000313" key="2">
    <source>
        <dbReference type="Proteomes" id="UP000515908"/>
    </source>
</evidence>
<organism evidence="1 2">
    <name type="scientific">Angomonas deanei</name>
    <dbReference type="NCBI Taxonomy" id="59799"/>
    <lineage>
        <taxon>Eukaryota</taxon>
        <taxon>Discoba</taxon>
        <taxon>Euglenozoa</taxon>
        <taxon>Kinetoplastea</taxon>
        <taxon>Metakinetoplastina</taxon>
        <taxon>Trypanosomatida</taxon>
        <taxon>Trypanosomatidae</taxon>
        <taxon>Strigomonadinae</taxon>
        <taxon>Angomonas</taxon>
    </lineage>
</organism>
<protein>
    <recommendedName>
        <fullName evidence="3">Spliced leader RNA PSE-promoter transcription factor</fullName>
    </recommendedName>
</protein>
<proteinExistence type="predicted"/>
<sequence>MQKSRFLRCSVNDLSGKPSAYYPKFRPRRLVMPVDPNNIYSDKRSKNPLFTRYKADLRRLKRTERQGALKLATVPSERSVGDAFRLMLKVSEEEKLFDPDTSESFKSLAKTLENVKNSSEPVDGKDKTTPGEFYAQVLDESRDVATATPNLNDLSIRQVDDIWNTLNGTPLNAPVLGVYATRGKAIVEMTIAQLAYQFYPRLRSKHMQNLMHECCGLLPCARISQRLGFGEFANVTAEINMWRELNILQNRLDEARKQASAALERVEAGVTQQRRWYWRGVLRSAANRLNMFPVEPSDLQPRLEWIRDSLYAFIFFLHVAEQSGEVGIHTETFIRRVFCSQLHRFAVQTDFSSQVECLLASQEVTDDNKRLLRSLAKEWGEERERGGIHPLNEKADKRRAQFESSGGAHATQPLIDDVFNDHQVETHRKQAPPLMLHALLTKNTLKETQIILKYAPDISPKLRNAPIDVDQVIRKTVDVALTNNYATLHEEQQYRQVEHTVCRLYAGKYCIGEGKGDHLMEAVNVAGQSALWNYYLQGRKTSPPTTAEATSPQKVDEESSTLGKFNVRSKVYEEELLL</sequence>
<dbReference type="AlphaFoldDB" id="A0A7G2C8V9"/>
<evidence type="ECO:0008006" key="3">
    <source>
        <dbReference type="Google" id="ProtNLM"/>
    </source>
</evidence>
<dbReference type="VEuPathDB" id="TriTrypDB:ADEAN_000333300"/>
<reference evidence="1 2" key="1">
    <citation type="submission" date="2020-08" db="EMBL/GenBank/DDBJ databases">
        <authorList>
            <person name="Newling K."/>
            <person name="Davey J."/>
            <person name="Forrester S."/>
        </authorList>
    </citation>
    <scope>NUCLEOTIDE SEQUENCE [LARGE SCALE GENOMIC DNA]</scope>
    <source>
        <strain evidence="2">Crithidia deanei Carvalho (ATCC PRA-265)</strain>
    </source>
</reference>
<accession>A0A7G2C8V9</accession>
<name>A0A7G2C8V9_9TRYP</name>